<evidence type="ECO:0000313" key="1">
    <source>
        <dbReference type="EMBL" id="MBM6940438.1"/>
    </source>
</evidence>
<dbReference type="InterPro" id="IPR004622">
    <property type="entry name" value="DNA_pol_HolB"/>
</dbReference>
<dbReference type="GO" id="GO:0003887">
    <property type="term" value="F:DNA-directed DNA polymerase activity"/>
    <property type="evidence" value="ECO:0007669"/>
    <property type="project" value="UniProtKB-EC"/>
</dbReference>
<dbReference type="SUPFAM" id="SSF52540">
    <property type="entry name" value="P-loop containing nucleoside triphosphate hydrolases"/>
    <property type="match status" value="1"/>
</dbReference>
<sequence>MSELSLTAKDLQPTIVKQFKQTISNGELAHAYLFVGPNGSGKHELSQWLSLCLFCPNVKDGEPDLTCPECQRILSGNHPDVVIAQAEGRQIKVDQIRHIKAEFSKSGMEGQRKVFIIEDADKMTTNAANSLLKFIEEPGPGIYIFMLTNNKNAVLPTIQSRTQVIEMRPLPKEITKQMMDDQSVPEYLRSVALGLTDSAEQATKWVADDWLAKAVDAVVQWYKELTNGDPVAFVGVQTVMKGLATDRERQQVILDLMALIWRDALVIKTKAATDSNLYFVQWKQIINQGLLRYQASQIIQVSQVTLEAHQLLEQNINFQNVAEQQTLRILQILHG</sequence>
<keyword evidence="1" id="KW-0548">Nucleotidyltransferase</keyword>
<gene>
    <name evidence="1" type="primary">holB</name>
    <name evidence="1" type="ORF">H5975_02850</name>
</gene>
<dbReference type="NCBIfam" id="NF005972">
    <property type="entry name" value="PRK08058.1"/>
    <property type="match status" value="1"/>
</dbReference>
<dbReference type="Pfam" id="PF13177">
    <property type="entry name" value="DNA_pol3_delta2"/>
    <property type="match status" value="1"/>
</dbReference>
<dbReference type="InterPro" id="IPR050238">
    <property type="entry name" value="DNA_Rep/Repair_Clamp_Loader"/>
</dbReference>
<dbReference type="NCBIfam" id="TIGR00678">
    <property type="entry name" value="holB"/>
    <property type="match status" value="1"/>
</dbReference>
<accession>A0ABS2GZ87</accession>
<keyword evidence="2" id="KW-1185">Reference proteome</keyword>
<comment type="caution">
    <text evidence="1">The sequence shown here is derived from an EMBL/GenBank/DDBJ whole genome shotgun (WGS) entry which is preliminary data.</text>
</comment>
<name>A0ABS2GZ87_9LACO</name>
<dbReference type="EMBL" id="JACJKU010000017">
    <property type="protein sequence ID" value="MBM6940438.1"/>
    <property type="molecule type" value="Genomic_DNA"/>
</dbReference>
<proteinExistence type="predicted"/>
<dbReference type="PANTHER" id="PTHR11669:SF8">
    <property type="entry name" value="DNA POLYMERASE III SUBUNIT DELTA"/>
    <property type="match status" value="1"/>
</dbReference>
<dbReference type="EC" id="2.7.7.7" evidence="1"/>
<dbReference type="Gene3D" id="3.40.50.300">
    <property type="entry name" value="P-loop containing nucleotide triphosphate hydrolases"/>
    <property type="match status" value="1"/>
</dbReference>
<organism evidence="1 2">
    <name type="scientific">Limosilactobacillus coleohominis</name>
    <dbReference type="NCBI Taxonomy" id="181675"/>
    <lineage>
        <taxon>Bacteria</taxon>
        <taxon>Bacillati</taxon>
        <taxon>Bacillota</taxon>
        <taxon>Bacilli</taxon>
        <taxon>Lactobacillales</taxon>
        <taxon>Lactobacillaceae</taxon>
        <taxon>Limosilactobacillus</taxon>
    </lineage>
</organism>
<protein>
    <submittedName>
        <fullName evidence="1">DNA polymerase III subunit delta</fullName>
        <ecNumber evidence="1">2.7.7.7</ecNumber>
    </submittedName>
</protein>
<reference evidence="1 2" key="1">
    <citation type="journal article" date="2021" name="Sci. Rep.">
        <title>The distribution of antibiotic resistance genes in chicken gut microbiota commensals.</title>
        <authorList>
            <person name="Juricova H."/>
            <person name="Matiasovicova J."/>
            <person name="Kubasova T."/>
            <person name="Cejkova D."/>
            <person name="Rychlik I."/>
        </authorList>
    </citation>
    <scope>NUCLEOTIDE SEQUENCE [LARGE SCALE GENOMIC DNA]</scope>
    <source>
        <strain evidence="1 2">An574</strain>
    </source>
</reference>
<dbReference type="InterPro" id="IPR027417">
    <property type="entry name" value="P-loop_NTPase"/>
</dbReference>
<dbReference type="RefSeq" id="WP_204784811.1">
    <property type="nucleotide sequence ID" value="NZ_CALVGD010000034.1"/>
</dbReference>
<dbReference type="Proteomes" id="UP000785625">
    <property type="component" value="Unassembled WGS sequence"/>
</dbReference>
<dbReference type="PANTHER" id="PTHR11669">
    <property type="entry name" value="REPLICATION FACTOR C / DNA POLYMERASE III GAMMA-TAU SUBUNIT"/>
    <property type="match status" value="1"/>
</dbReference>
<keyword evidence="1" id="KW-0808">Transferase</keyword>
<evidence type="ECO:0000313" key="2">
    <source>
        <dbReference type="Proteomes" id="UP000785625"/>
    </source>
</evidence>